<keyword evidence="5" id="KW-1185">Reference proteome</keyword>
<comment type="caution">
    <text evidence="4">The sequence shown here is derived from an EMBL/GenBank/DDBJ whole genome shotgun (WGS) entry which is preliminary data.</text>
</comment>
<dbReference type="CDD" id="cd18495">
    <property type="entry name" value="BACK_GCL"/>
    <property type="match status" value="1"/>
</dbReference>
<keyword evidence="1" id="KW-0217">Developmental protein</keyword>
<dbReference type="InterPro" id="IPR000210">
    <property type="entry name" value="BTB/POZ_dom"/>
</dbReference>
<reference evidence="4" key="1">
    <citation type="submission" date="2023-01" db="EMBL/GenBank/DDBJ databases">
        <title>Genome assembly of the deep-sea coral Lophelia pertusa.</title>
        <authorList>
            <person name="Herrera S."/>
            <person name="Cordes E."/>
        </authorList>
    </citation>
    <scope>NUCLEOTIDE SEQUENCE</scope>
    <source>
        <strain evidence="4">USNM1676648</strain>
        <tissue evidence="4">Polyp</tissue>
    </source>
</reference>
<evidence type="ECO:0000256" key="2">
    <source>
        <dbReference type="SAM" id="MobiDB-lite"/>
    </source>
</evidence>
<evidence type="ECO:0000313" key="5">
    <source>
        <dbReference type="Proteomes" id="UP001163046"/>
    </source>
</evidence>
<dbReference type="OrthoDB" id="6359943at2759"/>
<dbReference type="Gene3D" id="3.30.710.10">
    <property type="entry name" value="Potassium Channel Kv1.1, Chain A"/>
    <property type="match status" value="1"/>
</dbReference>
<dbReference type="CDD" id="cd18305">
    <property type="entry name" value="BTB_POZ_GCL"/>
    <property type="match status" value="1"/>
</dbReference>
<organism evidence="4 5">
    <name type="scientific">Desmophyllum pertusum</name>
    <dbReference type="NCBI Taxonomy" id="174260"/>
    <lineage>
        <taxon>Eukaryota</taxon>
        <taxon>Metazoa</taxon>
        <taxon>Cnidaria</taxon>
        <taxon>Anthozoa</taxon>
        <taxon>Hexacorallia</taxon>
        <taxon>Scleractinia</taxon>
        <taxon>Caryophylliina</taxon>
        <taxon>Caryophylliidae</taxon>
        <taxon>Desmophyllum</taxon>
    </lineage>
</organism>
<dbReference type="SUPFAM" id="SSF54695">
    <property type="entry name" value="POZ domain"/>
    <property type="match status" value="1"/>
</dbReference>
<dbReference type="InterPro" id="IPR043380">
    <property type="entry name" value="Gcl-like"/>
</dbReference>
<proteinExistence type="predicted"/>
<sequence length="464" mass="52452">MGGTISTVGGKRKHSECEDEEGSQTGEDDAVVDVVKRKKLKCTCDYIYQTLFIDGEGSDVTIEALGKEWKLHRIYMCQSEYFQSMFNGSWKESKEEHITMEIPDENIDIEALNTAFGSLYCDEVMVTPATVVPLLAAANLLQLEGLCQQCTEAMIETINKATVCAYHAAATQYCEAQLQTKCVEWLERRLTSETSVSLLKDICIELMRQVVNSQGLFVMQIEVDVYNLLKMWVYVRLRPDCAESWKVIREQTNTYFSSRASDINCFLETDEGKEFVPAFRSIRLHHVVNDLRSIHLLDTDRIIPQEWLHPVYKTQWASMLSMSQNRDPGPSVEKFGSSALRCGRVLERSSSYCWRWTGFSYGIDVIMTYSPKTKQLSLRRNTYTHPVSGAVCLHQQRNLVVRVAAAAFDVKGCTSYYKCSGLLDMTLDPDEEKPVLQLDRSAVFPLSVSVHMALVSPAPAPADV</sequence>
<dbReference type="InterPro" id="IPR011333">
    <property type="entry name" value="SKP1/BTB/POZ_sf"/>
</dbReference>
<dbReference type="Proteomes" id="UP001163046">
    <property type="component" value="Unassembled WGS sequence"/>
</dbReference>
<dbReference type="GO" id="GO:0007281">
    <property type="term" value="P:germ cell development"/>
    <property type="evidence" value="ECO:0007669"/>
    <property type="project" value="InterPro"/>
</dbReference>
<feature type="domain" description="BTB" evidence="3">
    <location>
        <begin position="58"/>
        <end position="128"/>
    </location>
</feature>
<evidence type="ECO:0000259" key="3">
    <source>
        <dbReference type="PROSITE" id="PS50097"/>
    </source>
</evidence>
<gene>
    <name evidence="4" type="primary">GMCL1</name>
    <name evidence="4" type="ORF">OS493_022725</name>
</gene>
<dbReference type="Pfam" id="PF00651">
    <property type="entry name" value="BTB"/>
    <property type="match status" value="1"/>
</dbReference>
<feature type="compositionally biased region" description="Acidic residues" evidence="2">
    <location>
        <begin position="17"/>
        <end position="27"/>
    </location>
</feature>
<name>A0A9W9YDW0_9CNID</name>
<dbReference type="SMART" id="SM00225">
    <property type="entry name" value="BTB"/>
    <property type="match status" value="1"/>
</dbReference>
<evidence type="ECO:0000256" key="1">
    <source>
        <dbReference type="ARBA" id="ARBA00022473"/>
    </source>
</evidence>
<feature type="region of interest" description="Disordered" evidence="2">
    <location>
        <begin position="1"/>
        <end position="27"/>
    </location>
</feature>
<dbReference type="AlphaFoldDB" id="A0A9W9YDW0"/>
<accession>A0A9W9YDW0</accession>
<dbReference type="EMBL" id="MU827793">
    <property type="protein sequence ID" value="KAJ7330204.1"/>
    <property type="molecule type" value="Genomic_DNA"/>
</dbReference>
<evidence type="ECO:0000313" key="4">
    <source>
        <dbReference type="EMBL" id="KAJ7330204.1"/>
    </source>
</evidence>
<dbReference type="PANTHER" id="PTHR23231">
    <property type="entry name" value="GERM CELL-LESS PROTEIN"/>
    <property type="match status" value="1"/>
</dbReference>
<protein>
    <submittedName>
        <fullName evidence="4">Germ cell-less protein-like 1</fullName>
    </submittedName>
</protein>
<dbReference type="PANTHER" id="PTHR23231:SF17">
    <property type="entry name" value="BTB DOMAIN-CONTAINING PROTEIN"/>
    <property type="match status" value="1"/>
</dbReference>
<dbReference type="PROSITE" id="PS50097">
    <property type="entry name" value="BTB"/>
    <property type="match status" value="1"/>
</dbReference>